<dbReference type="PANTHER" id="PTHR36852">
    <property type="entry name" value="PROTEIN GVPL 2"/>
    <property type="match status" value="1"/>
</dbReference>
<evidence type="ECO:0000256" key="1">
    <source>
        <dbReference type="ARBA" id="ARBA00022987"/>
    </source>
</evidence>
<protein>
    <submittedName>
        <fullName evidence="4">GvpL/GvpF family gas vesicle protein</fullName>
    </submittedName>
</protein>
<evidence type="ECO:0000256" key="3">
    <source>
        <dbReference type="ARBA" id="ARBA00035643"/>
    </source>
</evidence>
<dbReference type="GeneID" id="56036319"/>
<dbReference type="OrthoDB" id="130966at2157"/>
<comment type="subcellular location">
    <subcellularLocation>
        <location evidence="2">Gas vesicle</location>
    </subcellularLocation>
</comment>
<keyword evidence="5" id="KW-1185">Reference proteome</keyword>
<evidence type="ECO:0000256" key="2">
    <source>
        <dbReference type="ARBA" id="ARBA00035108"/>
    </source>
</evidence>
<dbReference type="GO" id="GO:0031412">
    <property type="term" value="P:gas vesicle organization"/>
    <property type="evidence" value="ECO:0007669"/>
    <property type="project" value="InterPro"/>
</dbReference>
<name>A0A7D5Q847_9EURY</name>
<dbReference type="EMBL" id="CP058579">
    <property type="protein sequence ID" value="QLG60697.1"/>
    <property type="molecule type" value="Genomic_DNA"/>
</dbReference>
<keyword evidence="1" id="KW-0304">Gas vesicle</keyword>
<reference evidence="4 5" key="1">
    <citation type="submission" date="2020-06" db="EMBL/GenBank/DDBJ databases">
        <title>NJ-3-1, isolated from saline soil.</title>
        <authorList>
            <person name="Cui H.L."/>
            <person name="Shi X."/>
        </authorList>
    </citation>
    <scope>NUCLEOTIDE SEQUENCE [LARGE SCALE GENOMIC DNA]</scope>
    <source>
        <strain evidence="4 5">NJ-3-1</strain>
    </source>
</reference>
<dbReference type="InterPro" id="IPR009430">
    <property type="entry name" value="GvpL/GvpF"/>
</dbReference>
<comment type="similarity">
    <text evidence="3">Belongs to the gas vesicle GvpF/GvpL family.</text>
</comment>
<dbReference type="Proteomes" id="UP000509626">
    <property type="component" value="Chromosome"/>
</dbReference>
<sequence>MSSSQLYLYGVTESTDIRFETDAVGGATEVRTVTHGPLSGIVSDIDTTEPERTDDDVEAHDEVLREVLTAEEDRTVVPMRYGMAFKSTRTLKNLLRQARPVLTRSLRDVEGTVELGVKVVEREDADVDPEALEAAAERFDEVSRKRHDGDLFSDRLLLNRSYLVEREDTDAFDDAVESLREEYGEDVIVQYSGPWAPYNFVDIEIGVDR</sequence>
<dbReference type="AlphaFoldDB" id="A0A7D5Q847"/>
<accession>A0A7D5Q847</accession>
<dbReference type="RefSeq" id="WP_179267283.1">
    <property type="nucleotide sequence ID" value="NZ_CP058579.1"/>
</dbReference>
<dbReference type="KEGG" id="halu:HUG12_02630"/>
<gene>
    <name evidence="4" type="ORF">HUG12_02630</name>
</gene>
<dbReference type="Pfam" id="PF06386">
    <property type="entry name" value="GvpL_GvpF"/>
    <property type="match status" value="1"/>
</dbReference>
<dbReference type="PANTHER" id="PTHR36852:SF1">
    <property type="entry name" value="PROTEIN GVPL 2"/>
    <property type="match status" value="1"/>
</dbReference>
<proteinExistence type="inferred from homology"/>
<dbReference type="GO" id="GO:0031411">
    <property type="term" value="C:gas vesicle"/>
    <property type="evidence" value="ECO:0007669"/>
    <property type="project" value="UniProtKB-SubCell"/>
</dbReference>
<organism evidence="4 5">
    <name type="scientific">Halorarum salinum</name>
    <dbReference type="NCBI Taxonomy" id="2743089"/>
    <lineage>
        <taxon>Archaea</taxon>
        <taxon>Methanobacteriati</taxon>
        <taxon>Methanobacteriota</taxon>
        <taxon>Stenosarchaea group</taxon>
        <taxon>Halobacteria</taxon>
        <taxon>Halobacteriales</taxon>
        <taxon>Haloferacaceae</taxon>
        <taxon>Halorarum</taxon>
    </lineage>
</organism>
<evidence type="ECO:0000313" key="4">
    <source>
        <dbReference type="EMBL" id="QLG60697.1"/>
    </source>
</evidence>
<evidence type="ECO:0000313" key="5">
    <source>
        <dbReference type="Proteomes" id="UP000509626"/>
    </source>
</evidence>